<sequence>MGLIGGLSPGGSIAIGIIVGLISTSVQSLGLTLQRKSHILEDEKGPYDARRPPYRRRRWQLGMGMFIIANVLGSSIQISMLPLPVLSTLQASGLVFNSICATLILGEPFTRWSLWGTLLVCSGAVLIAIFGAIPSPAHKLSELLDLLGRKPFVIWMSFQAVIVISIAVATELIAHLTTLKQDPRFRLGRGFAYGCISGILSAHSLLVAKSAVELLVRTIADGDNQFVHWQSWMLVIGLVTLALSQLYYLHRGLKLVSTSVLYPLIFCIYNIIAILDGLIYFRQTDLISPLHACLIALGTVILLSGVLALSWRLSDEQHTPGVGQSTLAPGLGLVEDTDGEEEEEDLLLASDIGDEEESLLPANNVSYQTFQPARGNTTSGEQRPPLTPRKRQTTPSIASRWTERAEIWDELEDRESPEPCSPLTRRRSTTLPGSSETTSLLFPRRSGTSTTDFPSLSQGGDASGPATTDPSLRRNFRRRRKSTGFPGFTARRATARKSSAGGIQDAVGSLWRLRWWRKHKGTPASPRVVSSPATWGGAERYRDGPADEEGSSSREAQENGNDDNGPVPPPILRLTAPQPADRRGEGSGQDEGSMV</sequence>
<protein>
    <submittedName>
        <fullName evidence="7">Magnesium transporter NIPA-domain-containing protein</fullName>
    </submittedName>
</protein>
<dbReference type="GO" id="GO:0015095">
    <property type="term" value="F:magnesium ion transmembrane transporter activity"/>
    <property type="evidence" value="ECO:0007669"/>
    <property type="project" value="InterPro"/>
</dbReference>
<evidence type="ECO:0000256" key="4">
    <source>
        <dbReference type="ARBA" id="ARBA00023136"/>
    </source>
</evidence>
<feature type="region of interest" description="Disordered" evidence="5">
    <location>
        <begin position="367"/>
        <end position="503"/>
    </location>
</feature>
<feature type="transmembrane region" description="Helical" evidence="6">
    <location>
        <begin position="59"/>
        <end position="79"/>
    </location>
</feature>
<name>A0AA40D0M5_9PEZI</name>
<keyword evidence="4 6" id="KW-0472">Membrane</keyword>
<evidence type="ECO:0000313" key="7">
    <source>
        <dbReference type="EMBL" id="KAK0655954.1"/>
    </source>
</evidence>
<dbReference type="PANTHER" id="PTHR12570:SF86">
    <property type="entry name" value="ADR321CP"/>
    <property type="match status" value="1"/>
</dbReference>
<feature type="transmembrane region" description="Helical" evidence="6">
    <location>
        <begin position="232"/>
        <end position="249"/>
    </location>
</feature>
<feature type="transmembrane region" description="Helical" evidence="6">
    <location>
        <begin position="287"/>
        <end position="309"/>
    </location>
</feature>
<dbReference type="Gene3D" id="1.10.3730.20">
    <property type="match status" value="1"/>
</dbReference>
<reference evidence="7" key="1">
    <citation type="submission" date="2023-06" db="EMBL/GenBank/DDBJ databases">
        <title>Genome-scale phylogeny and comparative genomics of the fungal order Sordariales.</title>
        <authorList>
            <consortium name="Lawrence Berkeley National Laboratory"/>
            <person name="Hensen N."/>
            <person name="Bonometti L."/>
            <person name="Westerberg I."/>
            <person name="Brannstrom I.O."/>
            <person name="Guillou S."/>
            <person name="Cros-Aarteil S."/>
            <person name="Calhoun S."/>
            <person name="Haridas S."/>
            <person name="Kuo A."/>
            <person name="Mondo S."/>
            <person name="Pangilinan J."/>
            <person name="Riley R."/>
            <person name="Labutti K."/>
            <person name="Andreopoulos B."/>
            <person name="Lipzen A."/>
            <person name="Chen C."/>
            <person name="Yanf M."/>
            <person name="Daum C."/>
            <person name="Ng V."/>
            <person name="Clum A."/>
            <person name="Steindorff A."/>
            <person name="Ohm R."/>
            <person name="Martin F."/>
            <person name="Silar P."/>
            <person name="Natvig D."/>
            <person name="Lalanne C."/>
            <person name="Gautier V."/>
            <person name="Ament-Velasquez S.L."/>
            <person name="Kruys A."/>
            <person name="Hutchinson M.I."/>
            <person name="Powell A.J."/>
            <person name="Barry K."/>
            <person name="Miller A.N."/>
            <person name="Grigoriev I.V."/>
            <person name="Debuchy R."/>
            <person name="Gladieux P."/>
            <person name="Thoren M.H."/>
            <person name="Johannesson H."/>
        </authorList>
    </citation>
    <scope>NUCLEOTIDE SEQUENCE</scope>
    <source>
        <strain evidence="7">SMH2532-1</strain>
    </source>
</reference>
<feature type="compositionally biased region" description="Polar residues" evidence="5">
    <location>
        <begin position="367"/>
        <end position="381"/>
    </location>
</feature>
<keyword evidence="2 6" id="KW-0812">Transmembrane</keyword>
<dbReference type="Proteomes" id="UP001174936">
    <property type="component" value="Unassembled WGS sequence"/>
</dbReference>
<evidence type="ECO:0000256" key="2">
    <source>
        <dbReference type="ARBA" id="ARBA00022692"/>
    </source>
</evidence>
<dbReference type="PANTHER" id="PTHR12570">
    <property type="match status" value="1"/>
</dbReference>
<accession>A0AA40D0M5</accession>
<dbReference type="FunFam" id="1.10.3730.20:FF:000012">
    <property type="entry name" value="DUF803 domain-containing protein"/>
    <property type="match status" value="1"/>
</dbReference>
<evidence type="ECO:0000313" key="8">
    <source>
        <dbReference type="Proteomes" id="UP001174936"/>
    </source>
</evidence>
<comment type="subcellular location">
    <subcellularLocation>
        <location evidence="1">Membrane</location>
        <topology evidence="1">Multi-pass membrane protein</topology>
    </subcellularLocation>
</comment>
<gene>
    <name evidence="7" type="ORF">B0T16DRAFT_316631</name>
</gene>
<organism evidence="7 8">
    <name type="scientific">Cercophora newfieldiana</name>
    <dbReference type="NCBI Taxonomy" id="92897"/>
    <lineage>
        <taxon>Eukaryota</taxon>
        <taxon>Fungi</taxon>
        <taxon>Dikarya</taxon>
        <taxon>Ascomycota</taxon>
        <taxon>Pezizomycotina</taxon>
        <taxon>Sordariomycetes</taxon>
        <taxon>Sordariomycetidae</taxon>
        <taxon>Sordariales</taxon>
        <taxon>Lasiosphaeriaceae</taxon>
        <taxon>Cercophora</taxon>
    </lineage>
</organism>
<feature type="transmembrane region" description="Helical" evidence="6">
    <location>
        <begin position="85"/>
        <end position="105"/>
    </location>
</feature>
<evidence type="ECO:0000256" key="5">
    <source>
        <dbReference type="SAM" id="MobiDB-lite"/>
    </source>
</evidence>
<keyword evidence="8" id="KW-1185">Reference proteome</keyword>
<evidence type="ECO:0000256" key="6">
    <source>
        <dbReference type="SAM" id="Phobius"/>
    </source>
</evidence>
<comment type="caution">
    <text evidence="7">The sequence shown here is derived from an EMBL/GenBank/DDBJ whole genome shotgun (WGS) entry which is preliminary data.</text>
</comment>
<feature type="transmembrane region" description="Helical" evidence="6">
    <location>
        <begin position="112"/>
        <end position="133"/>
    </location>
</feature>
<feature type="compositionally biased region" description="Polar residues" evidence="5">
    <location>
        <begin position="429"/>
        <end position="470"/>
    </location>
</feature>
<proteinExistence type="predicted"/>
<dbReference type="Pfam" id="PF05653">
    <property type="entry name" value="Mg_trans_NIPA"/>
    <property type="match status" value="1"/>
</dbReference>
<evidence type="ECO:0000256" key="3">
    <source>
        <dbReference type="ARBA" id="ARBA00022989"/>
    </source>
</evidence>
<evidence type="ECO:0000256" key="1">
    <source>
        <dbReference type="ARBA" id="ARBA00004141"/>
    </source>
</evidence>
<feature type="region of interest" description="Disordered" evidence="5">
    <location>
        <begin position="521"/>
        <end position="595"/>
    </location>
</feature>
<dbReference type="InterPro" id="IPR008521">
    <property type="entry name" value="Mg_trans_NIPA"/>
</dbReference>
<feature type="compositionally biased region" description="Basic and acidic residues" evidence="5">
    <location>
        <begin position="539"/>
        <end position="557"/>
    </location>
</feature>
<dbReference type="GO" id="GO:0016020">
    <property type="term" value="C:membrane"/>
    <property type="evidence" value="ECO:0007669"/>
    <property type="project" value="UniProtKB-SubCell"/>
</dbReference>
<dbReference type="AlphaFoldDB" id="A0AA40D0M5"/>
<dbReference type="EMBL" id="JAULSV010000001">
    <property type="protein sequence ID" value="KAK0655954.1"/>
    <property type="molecule type" value="Genomic_DNA"/>
</dbReference>
<feature type="transmembrane region" description="Helical" evidence="6">
    <location>
        <begin position="153"/>
        <end position="179"/>
    </location>
</feature>
<feature type="transmembrane region" description="Helical" evidence="6">
    <location>
        <begin position="12"/>
        <end position="33"/>
    </location>
</feature>
<dbReference type="InterPro" id="IPR037185">
    <property type="entry name" value="EmrE-like"/>
</dbReference>
<keyword evidence="3 6" id="KW-1133">Transmembrane helix</keyword>
<dbReference type="SUPFAM" id="SSF103481">
    <property type="entry name" value="Multidrug resistance efflux transporter EmrE"/>
    <property type="match status" value="1"/>
</dbReference>
<feature type="transmembrane region" description="Helical" evidence="6">
    <location>
        <begin position="261"/>
        <end position="281"/>
    </location>
</feature>